<comment type="caution">
    <text evidence="4">The sequence shown here is derived from an EMBL/GenBank/DDBJ whole genome shotgun (WGS) entry which is preliminary data.</text>
</comment>
<name>A0A2B2CZN4_PRIMG</name>
<keyword evidence="2" id="KW-1133">Transmembrane helix</keyword>
<feature type="region of interest" description="Disordered" evidence="1">
    <location>
        <begin position="1"/>
        <end position="21"/>
    </location>
</feature>
<dbReference type="Proteomes" id="UP000220341">
    <property type="component" value="Unassembled WGS sequence"/>
</dbReference>
<keyword evidence="2" id="KW-0472">Membrane</keyword>
<organism evidence="4 5">
    <name type="scientific">Priestia megaterium</name>
    <name type="common">Bacillus megaterium</name>
    <dbReference type="NCBI Taxonomy" id="1404"/>
    <lineage>
        <taxon>Bacteria</taxon>
        <taxon>Bacillati</taxon>
        <taxon>Bacillota</taxon>
        <taxon>Bacilli</taxon>
        <taxon>Bacillales</taxon>
        <taxon>Bacillaceae</taxon>
        <taxon>Priestia</taxon>
    </lineage>
</organism>
<evidence type="ECO:0000313" key="4">
    <source>
        <dbReference type="EMBL" id="PES39564.1"/>
    </source>
</evidence>
<proteinExistence type="predicted"/>
<gene>
    <name evidence="4" type="ORF">CN497_11390</name>
    <name evidence="3" type="ORF">PVE99_31245</name>
</gene>
<reference evidence="3 6" key="2">
    <citation type="submission" date="2023-02" db="EMBL/GenBank/DDBJ databases">
        <authorList>
            <person name="Olszewska D."/>
        </authorList>
    </citation>
    <scope>NUCLEOTIDE SEQUENCE [LARGE SCALE GENOMIC DNA]</scope>
    <source>
        <strain evidence="3 6">FDU301</strain>
    </source>
</reference>
<sequence>MDHKESENNTELKQSHSLKEPQRVELSKYQILKALIPVIILGIVVLVAVLQNDGLLNWI</sequence>
<evidence type="ECO:0000313" key="5">
    <source>
        <dbReference type="Proteomes" id="UP000220341"/>
    </source>
</evidence>
<evidence type="ECO:0000313" key="6">
    <source>
        <dbReference type="Proteomes" id="UP001213771"/>
    </source>
</evidence>
<dbReference type="RefSeq" id="WP_013056618.1">
    <property type="nucleotide sequence ID" value="NZ_CATKPS010000011.1"/>
</dbReference>
<keyword evidence="2" id="KW-0812">Transmembrane</keyword>
<accession>A0A2B2CZN4</accession>
<reference evidence="4 5" key="1">
    <citation type="submission" date="2017-09" db="EMBL/GenBank/DDBJ databases">
        <title>Large-scale bioinformatics analysis of Bacillus genomes uncovers conserved roles of natural products in bacterial physiology.</title>
        <authorList>
            <consortium name="Agbiome Team Llc"/>
            <person name="Bleich R.M."/>
            <person name="Kirk G.J."/>
            <person name="Santa Maria K.C."/>
            <person name="Allen S.E."/>
            <person name="Farag S."/>
            <person name="Shank E.A."/>
            <person name="Bowers A."/>
        </authorList>
    </citation>
    <scope>NUCLEOTIDE SEQUENCE [LARGE SCALE GENOMIC DNA]</scope>
    <source>
        <strain evidence="4 5">AFS003013</strain>
    </source>
</reference>
<evidence type="ECO:0000256" key="2">
    <source>
        <dbReference type="SAM" id="Phobius"/>
    </source>
</evidence>
<dbReference type="EMBL" id="JARAOX010000247">
    <property type="protein sequence ID" value="MDD9786836.1"/>
    <property type="molecule type" value="Genomic_DNA"/>
</dbReference>
<evidence type="ECO:0000313" key="3">
    <source>
        <dbReference type="EMBL" id="MDD9786836.1"/>
    </source>
</evidence>
<evidence type="ECO:0000256" key="1">
    <source>
        <dbReference type="SAM" id="MobiDB-lite"/>
    </source>
</evidence>
<protein>
    <submittedName>
        <fullName evidence="4">Uncharacterized protein</fullName>
    </submittedName>
</protein>
<dbReference type="EMBL" id="NTYW01000009">
    <property type="protein sequence ID" value="PES39564.1"/>
    <property type="molecule type" value="Genomic_DNA"/>
</dbReference>
<feature type="transmembrane region" description="Helical" evidence="2">
    <location>
        <begin position="31"/>
        <end position="50"/>
    </location>
</feature>
<dbReference type="Proteomes" id="UP001213771">
    <property type="component" value="Unassembled WGS sequence"/>
</dbReference>
<dbReference type="AlphaFoldDB" id="A0A2B2CZN4"/>